<proteinExistence type="predicted"/>
<dbReference type="Proteomes" id="UP000251891">
    <property type="component" value="Unassembled WGS sequence"/>
</dbReference>
<feature type="domain" description="DUF3322" evidence="2">
    <location>
        <begin position="14"/>
        <end position="197"/>
    </location>
</feature>
<organism evidence="3 4">
    <name type="scientific">Actinomadura craniellae</name>
    <dbReference type="NCBI Taxonomy" id="2231787"/>
    <lineage>
        <taxon>Bacteria</taxon>
        <taxon>Bacillati</taxon>
        <taxon>Actinomycetota</taxon>
        <taxon>Actinomycetes</taxon>
        <taxon>Streptosporangiales</taxon>
        <taxon>Thermomonosporaceae</taxon>
        <taxon>Actinomadura</taxon>
    </lineage>
</organism>
<reference evidence="3 4" key="1">
    <citation type="submission" date="2018-06" db="EMBL/GenBank/DDBJ databases">
        <title>Actinomadura craniellae sp. nov. isolated from marine sponge Craniella sp.</title>
        <authorList>
            <person name="Li L."/>
            <person name="Xu Q.H."/>
            <person name="Lin H.W."/>
            <person name="Lu Y.H."/>
        </authorList>
    </citation>
    <scope>NUCLEOTIDE SEQUENCE [LARGE SCALE GENOMIC DNA]</scope>
    <source>
        <strain evidence="3 4">LHW63021</strain>
    </source>
</reference>
<protein>
    <recommendedName>
        <fullName evidence="5">Wadjet protein JetD C-terminal domain-containing protein</fullName>
    </recommendedName>
</protein>
<feature type="domain" description="Wadjet protein JetD C-terminal" evidence="1">
    <location>
        <begin position="209"/>
        <end position="398"/>
    </location>
</feature>
<dbReference type="OrthoDB" id="322908at2"/>
<evidence type="ECO:0000259" key="2">
    <source>
        <dbReference type="Pfam" id="PF11795"/>
    </source>
</evidence>
<evidence type="ECO:0008006" key="5">
    <source>
        <dbReference type="Google" id="ProtNLM"/>
    </source>
</evidence>
<keyword evidence="4" id="KW-1185">Reference proteome</keyword>
<evidence type="ECO:0000313" key="4">
    <source>
        <dbReference type="Proteomes" id="UP000251891"/>
    </source>
</evidence>
<evidence type="ECO:0000313" key="3">
    <source>
        <dbReference type="EMBL" id="RAY11909.1"/>
    </source>
</evidence>
<dbReference type="AlphaFoldDB" id="A0A365GYJ9"/>
<name>A0A365GYJ9_9ACTN</name>
<dbReference type="Pfam" id="PF11795">
    <property type="entry name" value="DUF3322"/>
    <property type="match status" value="1"/>
</dbReference>
<dbReference type="EMBL" id="QLYX01000016">
    <property type="protein sequence ID" value="RAY11909.1"/>
    <property type="molecule type" value="Genomic_DNA"/>
</dbReference>
<dbReference type="InterPro" id="IPR024537">
    <property type="entry name" value="DUF3322"/>
</dbReference>
<dbReference type="RefSeq" id="WP_111871140.1">
    <property type="nucleotide sequence ID" value="NZ_QLYX01000016.1"/>
</dbReference>
<evidence type="ECO:0000259" key="1">
    <source>
        <dbReference type="Pfam" id="PF09983"/>
    </source>
</evidence>
<sequence length="408" mass="44055">MTPRLITPADAVESLRRKVHRKWAAAVCADLGAGDPVTFSVPLRPGVSTGGAVARIGHAAWHEWHMRWRGFADRHPVGVVIVRRPVSVQGVTDDYPTTLTADLDAAVALVSGTGPPVVDVARARALASSLQSTGAVLTPTTVRAVYQLGAADTEVLLSAVDWLRRHPDAGAWTARQLPVPGMHTKWLDTHGALLRDVAGRDVREEVRPRPAVLHLTYADPDHATSGRRRHDAWTTGDTHDIAYRPRIVLVVENRDSRLWFPPVRDTIVVEGGGKAAAALLANVPWIRAADHVVYWGDIDADGYAILDRFRAALAEPAPDGAPPKPVTSILMGATDLHRYARHGVNHDKAGRPIKPSPAILPHLTEAEATAYATIATAGPTPFRRIEQEAIPFAHAVTRLLDVATSFPP</sequence>
<dbReference type="InterPro" id="IPR024534">
    <property type="entry name" value="JetD_C"/>
</dbReference>
<accession>A0A365GYJ9</accession>
<gene>
    <name evidence="3" type="ORF">DPM19_28515</name>
</gene>
<dbReference type="Pfam" id="PF09983">
    <property type="entry name" value="JetD_C"/>
    <property type="match status" value="1"/>
</dbReference>
<comment type="caution">
    <text evidence="3">The sequence shown here is derived from an EMBL/GenBank/DDBJ whole genome shotgun (WGS) entry which is preliminary data.</text>
</comment>